<feature type="transmembrane region" description="Helical" evidence="1">
    <location>
        <begin position="248"/>
        <end position="267"/>
    </location>
</feature>
<organism evidence="2 3">
    <name type="scientific">Polychaeton citri CBS 116435</name>
    <dbReference type="NCBI Taxonomy" id="1314669"/>
    <lineage>
        <taxon>Eukaryota</taxon>
        <taxon>Fungi</taxon>
        <taxon>Dikarya</taxon>
        <taxon>Ascomycota</taxon>
        <taxon>Pezizomycotina</taxon>
        <taxon>Dothideomycetes</taxon>
        <taxon>Dothideomycetidae</taxon>
        <taxon>Capnodiales</taxon>
        <taxon>Capnodiaceae</taxon>
        <taxon>Polychaeton</taxon>
    </lineage>
</organism>
<evidence type="ECO:0008006" key="4">
    <source>
        <dbReference type="Google" id="ProtNLM"/>
    </source>
</evidence>
<evidence type="ECO:0000313" key="2">
    <source>
        <dbReference type="EMBL" id="KAF2718618.1"/>
    </source>
</evidence>
<feature type="transmembrane region" description="Helical" evidence="1">
    <location>
        <begin position="352"/>
        <end position="373"/>
    </location>
</feature>
<dbReference type="OrthoDB" id="10062838at2759"/>
<dbReference type="PANTHER" id="PTHR19346:SF4">
    <property type="entry name" value="SUGAR PHOSPHATE TRANSPORTER DOMAIN-CONTAINING PROTEIN"/>
    <property type="match status" value="1"/>
</dbReference>
<keyword evidence="1" id="KW-0812">Transmembrane</keyword>
<feature type="transmembrane region" description="Helical" evidence="1">
    <location>
        <begin position="288"/>
        <end position="312"/>
    </location>
</feature>
<dbReference type="EMBL" id="MU003822">
    <property type="protein sequence ID" value="KAF2718618.1"/>
    <property type="molecule type" value="Genomic_DNA"/>
</dbReference>
<comment type="caution">
    <text evidence="2">The sequence shown here is derived from an EMBL/GenBank/DDBJ whole genome shotgun (WGS) entry which is preliminary data.</text>
</comment>
<dbReference type="InterPro" id="IPR037185">
    <property type="entry name" value="EmrE-like"/>
</dbReference>
<dbReference type="SUPFAM" id="SSF103481">
    <property type="entry name" value="Multidrug resistance efflux transporter EmrE"/>
    <property type="match status" value="1"/>
</dbReference>
<feature type="transmembrane region" description="Helical" evidence="1">
    <location>
        <begin position="379"/>
        <end position="397"/>
    </location>
</feature>
<feature type="transmembrane region" description="Helical" evidence="1">
    <location>
        <begin position="94"/>
        <end position="114"/>
    </location>
</feature>
<feature type="transmembrane region" description="Helical" evidence="1">
    <location>
        <begin position="211"/>
        <end position="228"/>
    </location>
</feature>
<keyword evidence="1" id="KW-0472">Membrane</keyword>
<dbReference type="AlphaFoldDB" id="A0A9P4UM93"/>
<keyword evidence="3" id="KW-1185">Reference proteome</keyword>
<dbReference type="PANTHER" id="PTHR19346">
    <property type="entry name" value="SUGAR PHOSPHATE TRANSPORTER DOMAIN-CONTAINING PROTEIN"/>
    <property type="match status" value="1"/>
</dbReference>
<proteinExistence type="predicted"/>
<protein>
    <recommendedName>
        <fullName evidence="4">EamA domain-containing protein</fullName>
    </recommendedName>
</protein>
<accession>A0A9P4UM93</accession>
<sequence>MDDGGLDTRHREPLLNEDDDVELEAWDDEDPLSHGSNGILPEHIATKPIEDVSKPRIWVIMLLLAVTIVGFVVQTESAAYYQETLGWNKSYLSFYIMHSSLALPWLLSLLWSQWRSSETLATWRKRYYDNLMHSVSTISAYADTDASQRSPLEFIVKTMSTTAMVLFVSGFSWYIALALTTPADLTAIYNCSTFFAAAFSVPLLKERLSWLTISSVALSIAGTFIIAYGDTTGEHPADSDQKIGRSRLLGNIVSLAGALAFGLYEVLFKKWAHSSRRQTPSSSLPLTLFATALIGMATALIFWPGLIILHVFGIEPFVVPTFYVAIWIAVSMASGCIAITALAILVIWTNPIFASVASLLSVFFTALGDWYVFGLIPSFATYIGGIVIMVAFGLLASDTLRTER</sequence>
<keyword evidence="1" id="KW-1133">Transmembrane helix</keyword>
<dbReference type="InterPro" id="IPR026505">
    <property type="entry name" value="Solute_c_fam_35_mem_F3/F4"/>
</dbReference>
<feature type="transmembrane region" description="Helical" evidence="1">
    <location>
        <begin position="187"/>
        <end position="204"/>
    </location>
</feature>
<feature type="transmembrane region" description="Helical" evidence="1">
    <location>
        <begin position="57"/>
        <end position="74"/>
    </location>
</feature>
<name>A0A9P4UM93_9PEZI</name>
<evidence type="ECO:0000256" key="1">
    <source>
        <dbReference type="SAM" id="Phobius"/>
    </source>
</evidence>
<reference evidence="2" key="1">
    <citation type="journal article" date="2020" name="Stud. Mycol.">
        <title>101 Dothideomycetes genomes: a test case for predicting lifestyles and emergence of pathogens.</title>
        <authorList>
            <person name="Haridas S."/>
            <person name="Albert R."/>
            <person name="Binder M."/>
            <person name="Bloem J."/>
            <person name="Labutti K."/>
            <person name="Salamov A."/>
            <person name="Andreopoulos B."/>
            <person name="Baker S."/>
            <person name="Barry K."/>
            <person name="Bills G."/>
            <person name="Bluhm B."/>
            <person name="Cannon C."/>
            <person name="Castanera R."/>
            <person name="Culley D."/>
            <person name="Daum C."/>
            <person name="Ezra D."/>
            <person name="Gonzalez J."/>
            <person name="Henrissat B."/>
            <person name="Kuo A."/>
            <person name="Liang C."/>
            <person name="Lipzen A."/>
            <person name="Lutzoni F."/>
            <person name="Magnuson J."/>
            <person name="Mondo S."/>
            <person name="Nolan M."/>
            <person name="Ohm R."/>
            <person name="Pangilinan J."/>
            <person name="Park H.-J."/>
            <person name="Ramirez L."/>
            <person name="Alfaro M."/>
            <person name="Sun H."/>
            <person name="Tritt A."/>
            <person name="Yoshinaga Y."/>
            <person name="Zwiers L.-H."/>
            <person name="Turgeon B."/>
            <person name="Goodwin S."/>
            <person name="Spatafora J."/>
            <person name="Crous P."/>
            <person name="Grigoriev I."/>
        </authorList>
    </citation>
    <scope>NUCLEOTIDE SEQUENCE</scope>
    <source>
        <strain evidence="2">CBS 116435</strain>
    </source>
</reference>
<dbReference type="Proteomes" id="UP000799441">
    <property type="component" value="Unassembled WGS sequence"/>
</dbReference>
<evidence type="ECO:0000313" key="3">
    <source>
        <dbReference type="Proteomes" id="UP000799441"/>
    </source>
</evidence>
<feature type="transmembrane region" description="Helical" evidence="1">
    <location>
        <begin position="154"/>
        <end position="175"/>
    </location>
</feature>
<gene>
    <name evidence="2" type="ORF">K431DRAFT_230504</name>
</gene>